<dbReference type="WBParaSite" id="HCON_00128010-00001">
    <property type="protein sequence ID" value="HCON_00128010-00001"/>
    <property type="gene ID" value="HCON_00128010"/>
</dbReference>
<feature type="transmembrane region" description="Helical" evidence="1">
    <location>
        <begin position="632"/>
        <end position="653"/>
    </location>
</feature>
<keyword evidence="1" id="KW-0812">Transmembrane</keyword>
<organism evidence="3 4">
    <name type="scientific">Haemonchus contortus</name>
    <name type="common">Barber pole worm</name>
    <dbReference type="NCBI Taxonomy" id="6289"/>
    <lineage>
        <taxon>Eukaryota</taxon>
        <taxon>Metazoa</taxon>
        <taxon>Ecdysozoa</taxon>
        <taxon>Nematoda</taxon>
        <taxon>Chromadorea</taxon>
        <taxon>Rhabditida</taxon>
        <taxon>Rhabditina</taxon>
        <taxon>Rhabditomorpha</taxon>
        <taxon>Strongyloidea</taxon>
        <taxon>Trichostrongylidae</taxon>
        <taxon>Haemonchus</taxon>
    </lineage>
</organism>
<keyword evidence="3" id="KW-1185">Reference proteome</keyword>
<keyword evidence="1" id="KW-0472">Membrane</keyword>
<evidence type="ECO:0000313" key="3">
    <source>
        <dbReference type="Proteomes" id="UP000025227"/>
    </source>
</evidence>
<protein>
    <submittedName>
        <fullName evidence="4">Uncharacterized protein</fullName>
    </submittedName>
</protein>
<sequence>MVSYFIFAAALLLTVSSKQAPNRSRFSSHPAADFSENAPFLPRVVLYQSYKFPLRDDGSLIAFSEKEKRRGHHVVSDKQLAKVLFPGEKFEEVEEKVNLNTNLMDTPFWRDAPLHHMHNVETDLDGATAAWMTEPAFTKTEYIGESDDGLRQLYLGNAIRQIYEPFGFPFEVPCYTKYVENFNSTTIFYKIPNRNFLSLPESSMLDPVGKEEIPTYLSYVVSNMAKLNNSKPLEIAAWPQLVGRNIGAFTHSEVKNFLNKADGSLVINPFLEGFAQSSRAAIEPWGSFVCAAMVDNEPRHLGVVTNLDYIEIDKHPLKYSDFKVYDEEQKKPPGKKEPLPILDSATNLKIAISWDDWSCCSACCCTSMLCGKFYTPDRKCNRLHSVKVRKGYLSLMKINPEEPIRPWDRNDVNVGFQTMMSISPYKEKGIALFSTIWDSSDYLREAQIYKERLYRDRFESLSNISNGNEDHPGIYIDEAPCMQEKYDCVKLARCRGIDITSKVDEELETEVDPCAEYESEIEIIFIENEHTEVPLFAGKNYRIRLREEVFSTDATQARWKVSSRPPAHYDRSKMCLEQGIVLQKNGDLLMTRLTSKDVRRHVEVTLSDGRKISLQFTNAGLKLGLGDDRDVLIMWAVILTVFFVLLALFVAVMHNRRRARMQQILLNRMRKRLRAEGKL</sequence>
<accession>A0A7I4YPH9</accession>
<proteinExistence type="predicted"/>
<dbReference type="Proteomes" id="UP000025227">
    <property type="component" value="Unplaced"/>
</dbReference>
<keyword evidence="2" id="KW-0732">Signal</keyword>
<evidence type="ECO:0000256" key="1">
    <source>
        <dbReference type="SAM" id="Phobius"/>
    </source>
</evidence>
<evidence type="ECO:0000256" key="2">
    <source>
        <dbReference type="SAM" id="SignalP"/>
    </source>
</evidence>
<name>A0A7I4YPH9_HAECO</name>
<feature type="signal peptide" evidence="2">
    <location>
        <begin position="1"/>
        <end position="17"/>
    </location>
</feature>
<feature type="chain" id="PRO_5035425635" evidence="2">
    <location>
        <begin position="18"/>
        <end position="679"/>
    </location>
</feature>
<keyword evidence="1" id="KW-1133">Transmembrane helix</keyword>
<dbReference type="OrthoDB" id="5847749at2759"/>
<dbReference type="AlphaFoldDB" id="A0A7I4YPH9"/>
<reference evidence="4" key="1">
    <citation type="submission" date="2020-12" db="UniProtKB">
        <authorList>
            <consortium name="WormBaseParasite"/>
        </authorList>
    </citation>
    <scope>IDENTIFICATION</scope>
    <source>
        <strain evidence="4">MHco3</strain>
    </source>
</reference>
<evidence type="ECO:0000313" key="4">
    <source>
        <dbReference type="WBParaSite" id="HCON_00128010-00001"/>
    </source>
</evidence>